<gene>
    <name evidence="2" type="ORF">NFRAN_1151</name>
</gene>
<organism evidence="2 3">
    <name type="scientific">Candidatus Nitrosocosmicus franklandianus</name>
    <dbReference type="NCBI Taxonomy" id="1798806"/>
    <lineage>
        <taxon>Archaea</taxon>
        <taxon>Nitrososphaerota</taxon>
        <taxon>Nitrososphaeria</taxon>
        <taxon>Nitrososphaerales</taxon>
        <taxon>Nitrososphaeraceae</taxon>
        <taxon>Candidatus Nitrosocosmicus</taxon>
    </lineage>
</organism>
<evidence type="ECO:0000313" key="2">
    <source>
        <dbReference type="EMBL" id="VFJ13473.1"/>
    </source>
</evidence>
<keyword evidence="1" id="KW-0472">Membrane</keyword>
<evidence type="ECO:0000313" key="3">
    <source>
        <dbReference type="Proteomes" id="UP000294299"/>
    </source>
</evidence>
<dbReference type="AlphaFoldDB" id="A0A484I9P3"/>
<keyword evidence="3" id="KW-1185">Reference proteome</keyword>
<dbReference type="KEGG" id="nfn:NFRAN_1151"/>
<reference evidence="2 3" key="1">
    <citation type="submission" date="2019-02" db="EMBL/GenBank/DDBJ databases">
        <authorList>
            <person name="Lehtovirta-Morley E L."/>
        </authorList>
    </citation>
    <scope>NUCLEOTIDE SEQUENCE [LARGE SCALE GENOMIC DNA]</scope>
    <source>
        <strain evidence="2">NFRAN1</strain>
    </source>
</reference>
<evidence type="ECO:0000256" key="1">
    <source>
        <dbReference type="SAM" id="Phobius"/>
    </source>
</evidence>
<name>A0A484I9P3_9ARCH</name>
<keyword evidence="1" id="KW-1133">Transmembrane helix</keyword>
<accession>A0A484I9P3</accession>
<feature type="transmembrane region" description="Helical" evidence="1">
    <location>
        <begin position="21"/>
        <end position="38"/>
    </location>
</feature>
<proteinExistence type="predicted"/>
<keyword evidence="1" id="KW-0812">Transmembrane</keyword>
<protein>
    <submittedName>
        <fullName evidence="2">Uncharacterized protein</fullName>
    </submittedName>
</protein>
<dbReference type="Proteomes" id="UP000294299">
    <property type="component" value="Chromosome NFRAN"/>
</dbReference>
<dbReference type="EMBL" id="LR216287">
    <property type="protein sequence ID" value="VFJ13473.1"/>
    <property type="molecule type" value="Genomic_DNA"/>
</dbReference>
<sequence length="55" mass="6329">MNKKNNFYYCLPITENNNIKKIVDMLVFVGYILVYISILKSVTKKSVSVSHNVCT</sequence>